<dbReference type="PANTHER" id="PTHR30035">
    <property type="entry name" value="LIPOPROTEIN VACJ-RELATED"/>
    <property type="match status" value="1"/>
</dbReference>
<comment type="caution">
    <text evidence="3">The sequence shown here is derived from an EMBL/GenBank/DDBJ whole genome shotgun (WGS) entry which is preliminary data.</text>
</comment>
<proteinExistence type="inferred from homology"/>
<sequence length="308" mass="33508">MIGIALPHFLILPMFFSSPYGVVANWSHHNAAGLYHLSRLSSCTMCKRPAKRVHVVPEFAMKTMLSLRLATVLAATVLVQACAAPEITETINDPYETQNRAVHEFNKGVAGIFTKPRPEGAPPRKKGFFLKTLGNFAGNLDSPRLVVNDILQANAEDAAHNGMRFLINTTFGIAGLFDPATAWGLPERPTDFGETLHTWGAAEGAYVELPLLGPSTSRDTAGTVVDFFLNPVGYAVAAPEKYVVSSAGIVQGFTELAEYGDEINELLQTSADSYAATRLLYLQNRRFQLGQTVEAEEIDPFALDTEGF</sequence>
<dbReference type="RefSeq" id="WP_275632238.1">
    <property type="nucleotide sequence ID" value="NZ_JARGYD010000002.1"/>
</dbReference>
<dbReference type="Pfam" id="PF04333">
    <property type="entry name" value="MlaA"/>
    <property type="match status" value="1"/>
</dbReference>
<name>A0ABV7GMC5_9RHOB</name>
<evidence type="ECO:0000313" key="4">
    <source>
        <dbReference type="Proteomes" id="UP001595632"/>
    </source>
</evidence>
<dbReference type="PANTHER" id="PTHR30035:SF3">
    <property type="entry name" value="INTERMEMBRANE PHOSPHOLIPID TRANSPORT SYSTEM LIPOPROTEIN MLAA"/>
    <property type="match status" value="1"/>
</dbReference>
<comment type="similarity">
    <text evidence="1">Belongs to the MlaA family.</text>
</comment>
<reference evidence="4" key="1">
    <citation type="journal article" date="2019" name="Int. J. Syst. Evol. Microbiol.">
        <title>The Global Catalogue of Microorganisms (GCM) 10K type strain sequencing project: providing services to taxonomists for standard genome sequencing and annotation.</title>
        <authorList>
            <consortium name="The Broad Institute Genomics Platform"/>
            <consortium name="The Broad Institute Genome Sequencing Center for Infectious Disease"/>
            <person name="Wu L."/>
            <person name="Ma J."/>
        </authorList>
    </citation>
    <scope>NUCLEOTIDE SEQUENCE [LARGE SCALE GENOMIC DNA]</scope>
    <source>
        <strain evidence="4">KCTC 52366</strain>
    </source>
</reference>
<dbReference type="Proteomes" id="UP001595632">
    <property type="component" value="Unassembled WGS sequence"/>
</dbReference>
<evidence type="ECO:0000313" key="3">
    <source>
        <dbReference type="EMBL" id="MFC3141501.1"/>
    </source>
</evidence>
<keyword evidence="3" id="KW-0449">Lipoprotein</keyword>
<organism evidence="3 4">
    <name type="scientific">Psychromarinibacter halotolerans</name>
    <dbReference type="NCBI Taxonomy" id="1775175"/>
    <lineage>
        <taxon>Bacteria</taxon>
        <taxon>Pseudomonadati</taxon>
        <taxon>Pseudomonadota</taxon>
        <taxon>Alphaproteobacteria</taxon>
        <taxon>Rhodobacterales</taxon>
        <taxon>Paracoccaceae</taxon>
        <taxon>Psychromarinibacter</taxon>
    </lineage>
</organism>
<keyword evidence="2" id="KW-0732">Signal</keyword>
<evidence type="ECO:0000256" key="1">
    <source>
        <dbReference type="ARBA" id="ARBA00010634"/>
    </source>
</evidence>
<evidence type="ECO:0000256" key="2">
    <source>
        <dbReference type="ARBA" id="ARBA00022729"/>
    </source>
</evidence>
<protein>
    <submittedName>
        <fullName evidence="3">VacJ family lipoprotein</fullName>
    </submittedName>
</protein>
<accession>A0ABV7GMC5</accession>
<dbReference type="PRINTS" id="PR01805">
    <property type="entry name" value="VACJLIPOPROT"/>
</dbReference>
<gene>
    <name evidence="3" type="ORF">ACFOGP_02215</name>
</gene>
<keyword evidence="4" id="KW-1185">Reference proteome</keyword>
<dbReference type="EMBL" id="JBHRTB010000010">
    <property type="protein sequence ID" value="MFC3141501.1"/>
    <property type="molecule type" value="Genomic_DNA"/>
</dbReference>
<dbReference type="InterPro" id="IPR007428">
    <property type="entry name" value="MlaA"/>
</dbReference>